<feature type="transmembrane region" description="Helical" evidence="1">
    <location>
        <begin position="47"/>
        <end position="62"/>
    </location>
</feature>
<dbReference type="PANTHER" id="PTHR33531:SF7">
    <property type="entry name" value="HYPOTHETICAL MEMBRANE PROTEIN, CONSERVED"/>
    <property type="match status" value="1"/>
</dbReference>
<evidence type="ECO:0000313" key="4">
    <source>
        <dbReference type="Proteomes" id="UP000019434"/>
    </source>
</evidence>
<organism evidence="3 4">
    <name type="scientific">Thermococcus nautili</name>
    <dbReference type="NCBI Taxonomy" id="195522"/>
    <lineage>
        <taxon>Archaea</taxon>
        <taxon>Methanobacteriati</taxon>
        <taxon>Methanobacteriota</taxon>
        <taxon>Thermococci</taxon>
        <taxon>Thermococcales</taxon>
        <taxon>Thermococcaceae</taxon>
        <taxon>Thermococcus</taxon>
    </lineage>
</organism>
<evidence type="ECO:0000313" key="3">
    <source>
        <dbReference type="EMBL" id="AHL22548.1"/>
    </source>
</evidence>
<dbReference type="GeneID" id="24958603"/>
<gene>
    <name evidence="3" type="ORF">BD01_0927</name>
</gene>
<dbReference type="HOGENOM" id="CLU_067022_0_0_2"/>
<dbReference type="InterPro" id="IPR008553">
    <property type="entry name" value="DUF835"/>
</dbReference>
<name>W8NTF0_9EURY</name>
<feature type="domain" description="DUF835" evidence="2">
    <location>
        <begin position="135"/>
        <end position="248"/>
    </location>
</feature>
<protein>
    <recommendedName>
        <fullName evidence="2">DUF835 domain-containing protein</fullName>
    </recommendedName>
</protein>
<dbReference type="Proteomes" id="UP000019434">
    <property type="component" value="Chromosome"/>
</dbReference>
<dbReference type="KEGG" id="tnu:BD01_0927"/>
<reference evidence="3 4" key="1">
    <citation type="submission" date="2014-02" db="EMBL/GenBank/DDBJ databases">
        <title>Genome Sequence of an Hyperthermophilic Archaeon, Thermococcus nautili 30-1, producing viral vesicles.</title>
        <authorList>
            <person name="Oberto J."/>
            <person name="Gaudin M."/>
            <person name="Cossu M."/>
            <person name="Gorlas A."/>
            <person name="Slesarev A."/>
            <person name="Marguet E."/>
            <person name="Forterre P."/>
        </authorList>
    </citation>
    <scope>NUCLEOTIDE SEQUENCE [LARGE SCALE GENOMIC DNA]</scope>
    <source>
        <strain evidence="3 4">30-1</strain>
    </source>
</reference>
<feature type="transmembrane region" description="Helical" evidence="1">
    <location>
        <begin position="82"/>
        <end position="98"/>
    </location>
</feature>
<dbReference type="eggNOG" id="arCOG03797">
    <property type="taxonomic scope" value="Archaea"/>
</dbReference>
<evidence type="ECO:0000256" key="1">
    <source>
        <dbReference type="SAM" id="Phobius"/>
    </source>
</evidence>
<dbReference type="PANTHER" id="PTHR33531">
    <property type="entry name" value="RUBRERYTHRIN SUBFAMILY"/>
    <property type="match status" value="1"/>
</dbReference>
<evidence type="ECO:0000259" key="2">
    <source>
        <dbReference type="Pfam" id="PF05763"/>
    </source>
</evidence>
<accession>W8NTF0</accession>
<feature type="transmembrane region" description="Helical" evidence="1">
    <location>
        <begin position="15"/>
        <end position="35"/>
    </location>
</feature>
<keyword evidence="1" id="KW-1133">Transmembrane helix</keyword>
<dbReference type="OrthoDB" id="86314at2157"/>
<keyword evidence="1" id="KW-0472">Membrane</keyword>
<proteinExistence type="predicted"/>
<sequence>MGALELAGEFQTIKLLAEIVAFATLTSAVVLAYSLRDVLAGYVDRRTLKGVFLGIFIFWLGYLENVFNDLYKTELTKVLDDILVAVGMTIIVVTAFQMRKQIRAVKPKVVTKGPSFLKPGAYITGLVAPSMILPLLQGRQLLAITRHPKPYEEHGIPYIWISNVPAENAVRPTELAPLLHKVLSSADGNTFIIVDGLEYLILNNGFEPVMKFLMNLKDNLLTRNAGMVVIVDPKTLDDRQMNMLMREFERLPLQKP</sequence>
<keyword evidence="1" id="KW-0812">Transmembrane</keyword>
<dbReference type="RefSeq" id="WP_042690538.1">
    <property type="nucleotide sequence ID" value="NZ_CP007264.1"/>
</dbReference>
<keyword evidence="4" id="KW-1185">Reference proteome</keyword>
<dbReference type="Pfam" id="PF05763">
    <property type="entry name" value="DUF835"/>
    <property type="match status" value="1"/>
</dbReference>
<dbReference type="AlphaFoldDB" id="W8NTF0"/>
<dbReference type="EMBL" id="CP007264">
    <property type="protein sequence ID" value="AHL22548.1"/>
    <property type="molecule type" value="Genomic_DNA"/>
</dbReference>